<dbReference type="EC" id="2.4.-.-" evidence="3"/>
<evidence type="ECO:0000313" key="3">
    <source>
        <dbReference type="EMBL" id="MEQ2535087.1"/>
    </source>
</evidence>
<dbReference type="EMBL" id="JBBMES010000007">
    <property type="protein sequence ID" value="MEQ2535087.1"/>
    <property type="molecule type" value="Genomic_DNA"/>
</dbReference>
<dbReference type="CDD" id="cd03801">
    <property type="entry name" value="GT4_PimA-like"/>
    <property type="match status" value="1"/>
</dbReference>
<protein>
    <submittedName>
        <fullName evidence="3">Glycosyltransferase family 4 protein</fullName>
        <ecNumber evidence="3">2.4.-.-</ecNumber>
    </submittedName>
</protein>
<evidence type="ECO:0000259" key="2">
    <source>
        <dbReference type="Pfam" id="PF00534"/>
    </source>
</evidence>
<dbReference type="Proteomes" id="UP001480973">
    <property type="component" value="Unassembled WGS sequence"/>
</dbReference>
<evidence type="ECO:0000313" key="4">
    <source>
        <dbReference type="Proteomes" id="UP001480973"/>
    </source>
</evidence>
<keyword evidence="4" id="KW-1185">Reference proteome</keyword>
<dbReference type="InterPro" id="IPR001296">
    <property type="entry name" value="Glyco_trans_1"/>
</dbReference>
<accession>A0ABV1GNJ6</accession>
<dbReference type="PANTHER" id="PTHR46401:SF2">
    <property type="entry name" value="GLYCOSYLTRANSFERASE WBBK-RELATED"/>
    <property type="match status" value="1"/>
</dbReference>
<organism evidence="3 4">
    <name type="scientific">Lachnospira intestinalis</name>
    <dbReference type="NCBI Taxonomy" id="3133158"/>
    <lineage>
        <taxon>Bacteria</taxon>
        <taxon>Bacillati</taxon>
        <taxon>Bacillota</taxon>
        <taxon>Clostridia</taxon>
        <taxon>Lachnospirales</taxon>
        <taxon>Lachnospiraceae</taxon>
        <taxon>Lachnospira</taxon>
    </lineage>
</organism>
<evidence type="ECO:0000256" key="1">
    <source>
        <dbReference type="ARBA" id="ARBA00022679"/>
    </source>
</evidence>
<sequence length="399" mass="46759">MKTIAFVIPWFGFDIPGGAEMELKGLVSHLHDAGVKVEILTTCVKEFTSSWSVNHYKQKAYVENGITVRRFKVKKQKTDLFNTVNKKLMSNDKLTPEEEKIFTDENVNSPNLYKYIAKHKEDYDLFVFIPYMFGTTYHGIQQCIDRAVMIPCFHDESYIYMDRFKEAFSKVAGMIFHARPEMELASKVYDLSNVDARELGEGVYTDYEYDAERFREKYNIDSPFILYAGRKDIGKNIYTLIYYFEEYKKTHHFDDLKLVLIGGGKVNIPARIKEHVYDLGYVPMQDKYDAYAAATVMCQPSKFESFSLVVMESWICETPVLVHNQCNVTKYFASDANGGFYFDNYREFEAEIEYLLSHPEECKQMGENGRKYVLDKFAWNVIVDKYTKYFQDVIDRRKK</sequence>
<dbReference type="GO" id="GO:0016757">
    <property type="term" value="F:glycosyltransferase activity"/>
    <property type="evidence" value="ECO:0007669"/>
    <property type="project" value="UniProtKB-KW"/>
</dbReference>
<dbReference type="SUPFAM" id="SSF53756">
    <property type="entry name" value="UDP-Glycosyltransferase/glycogen phosphorylase"/>
    <property type="match status" value="1"/>
</dbReference>
<keyword evidence="1 3" id="KW-0808">Transferase</keyword>
<dbReference type="Pfam" id="PF00534">
    <property type="entry name" value="Glycos_transf_1"/>
    <property type="match status" value="1"/>
</dbReference>
<dbReference type="PANTHER" id="PTHR46401">
    <property type="entry name" value="GLYCOSYLTRANSFERASE WBBK-RELATED"/>
    <property type="match status" value="1"/>
</dbReference>
<dbReference type="Gene3D" id="3.40.50.2000">
    <property type="entry name" value="Glycogen Phosphorylase B"/>
    <property type="match status" value="1"/>
</dbReference>
<feature type="domain" description="Glycosyl transferase family 1" evidence="2">
    <location>
        <begin position="212"/>
        <end position="371"/>
    </location>
</feature>
<keyword evidence="3" id="KW-0328">Glycosyltransferase</keyword>
<comment type="caution">
    <text evidence="3">The sequence shown here is derived from an EMBL/GenBank/DDBJ whole genome shotgun (WGS) entry which is preliminary data.</text>
</comment>
<reference evidence="3 4" key="1">
    <citation type="submission" date="2024-03" db="EMBL/GenBank/DDBJ databases">
        <title>Human intestinal bacterial collection.</title>
        <authorList>
            <person name="Pauvert C."/>
            <person name="Hitch T.C.A."/>
            <person name="Clavel T."/>
        </authorList>
    </citation>
    <scope>NUCLEOTIDE SEQUENCE [LARGE SCALE GENOMIC DNA]</scope>
    <source>
        <strain evidence="3 4">CLA-JM-H10</strain>
    </source>
</reference>
<name>A0ABV1GNJ6_9FIRM</name>
<gene>
    <name evidence="3" type="ORF">WMO38_08155</name>
</gene>
<proteinExistence type="predicted"/>